<evidence type="ECO:0000256" key="3">
    <source>
        <dbReference type="ARBA" id="ARBA00022598"/>
    </source>
</evidence>
<dbReference type="PANTHER" id="PTHR48095">
    <property type="entry name" value="PYRUVATE CARBOXYLASE SUBUNIT A"/>
    <property type="match status" value="1"/>
</dbReference>
<keyword evidence="6" id="KW-0092">Biotin</keyword>
<evidence type="ECO:0000259" key="10">
    <source>
        <dbReference type="PROSITE" id="PS50979"/>
    </source>
</evidence>
<dbReference type="EC" id="6.3.4.14" evidence="2"/>
<keyword evidence="5 8" id="KW-0067">ATP-binding</keyword>
<dbReference type="FunFam" id="3.40.50.20:FF:000010">
    <property type="entry name" value="Propionyl-CoA carboxylase subunit alpha"/>
    <property type="match status" value="1"/>
</dbReference>
<dbReference type="GO" id="GO:0046872">
    <property type="term" value="F:metal ion binding"/>
    <property type="evidence" value="ECO:0007669"/>
    <property type="project" value="InterPro"/>
</dbReference>
<dbReference type="Gene3D" id="3.30.470.20">
    <property type="entry name" value="ATP-grasp fold, B domain"/>
    <property type="match status" value="1"/>
</dbReference>
<reference evidence="11 12" key="1">
    <citation type="submission" date="2016-10" db="EMBL/GenBank/DDBJ databases">
        <authorList>
            <person name="de Groot N.N."/>
        </authorList>
    </citation>
    <scope>NUCLEOTIDE SEQUENCE [LARGE SCALE GENOMIC DNA]</scope>
    <source>
        <strain evidence="11 12">DSM 2179</strain>
    </source>
</reference>
<dbReference type="InterPro" id="IPR005482">
    <property type="entry name" value="Biotin_COase_C"/>
</dbReference>
<dbReference type="InterPro" id="IPR005481">
    <property type="entry name" value="BC-like_N"/>
</dbReference>
<dbReference type="InterPro" id="IPR005479">
    <property type="entry name" value="CPAse_ATP-bd"/>
</dbReference>
<dbReference type="PROSITE" id="PS50975">
    <property type="entry name" value="ATP_GRASP"/>
    <property type="match status" value="1"/>
</dbReference>
<dbReference type="Pfam" id="PF00289">
    <property type="entry name" value="Biotin_carb_N"/>
    <property type="match status" value="1"/>
</dbReference>
<dbReference type="STRING" id="84035.SAMN05660742_1215"/>
<dbReference type="RefSeq" id="WP_091834486.1">
    <property type="nucleotide sequence ID" value="NZ_FNZK01000021.1"/>
</dbReference>
<evidence type="ECO:0000256" key="6">
    <source>
        <dbReference type="ARBA" id="ARBA00023267"/>
    </source>
</evidence>
<evidence type="ECO:0000256" key="7">
    <source>
        <dbReference type="ARBA" id="ARBA00048600"/>
    </source>
</evidence>
<dbReference type="SUPFAM" id="SSF56059">
    <property type="entry name" value="Glutathione synthetase ATP-binding domain-like"/>
    <property type="match status" value="1"/>
</dbReference>
<dbReference type="InterPro" id="IPR011054">
    <property type="entry name" value="Rudment_hybrid_motif"/>
</dbReference>
<dbReference type="SUPFAM" id="SSF51246">
    <property type="entry name" value="Rudiment single hybrid motif"/>
    <property type="match status" value="1"/>
</dbReference>
<dbReference type="PANTHER" id="PTHR48095:SF2">
    <property type="entry name" value="BIOTIN CARBOXYLASE, CHLOROPLASTIC"/>
    <property type="match status" value="1"/>
</dbReference>
<dbReference type="EMBL" id="FNZK01000021">
    <property type="protein sequence ID" value="SEJ87285.1"/>
    <property type="molecule type" value="Genomic_DNA"/>
</dbReference>
<dbReference type="GO" id="GO:0004075">
    <property type="term" value="F:biotin carboxylase activity"/>
    <property type="evidence" value="ECO:0007669"/>
    <property type="project" value="UniProtKB-EC"/>
</dbReference>
<dbReference type="PROSITE" id="PS50979">
    <property type="entry name" value="BC"/>
    <property type="match status" value="1"/>
</dbReference>
<keyword evidence="4 8" id="KW-0547">Nucleotide-binding</keyword>
<evidence type="ECO:0000259" key="9">
    <source>
        <dbReference type="PROSITE" id="PS50975"/>
    </source>
</evidence>
<dbReference type="InterPro" id="IPR011764">
    <property type="entry name" value="Biotin_carboxylation_dom"/>
</dbReference>
<evidence type="ECO:0000256" key="5">
    <source>
        <dbReference type="ARBA" id="ARBA00022840"/>
    </source>
</evidence>
<comment type="catalytic activity">
    <reaction evidence="7">
        <text>N(6)-biotinyl-L-lysyl-[protein] + hydrogencarbonate + ATP = N(6)-carboxybiotinyl-L-lysyl-[protein] + ADP + phosphate + H(+)</text>
        <dbReference type="Rhea" id="RHEA:13501"/>
        <dbReference type="Rhea" id="RHEA-COMP:10505"/>
        <dbReference type="Rhea" id="RHEA-COMP:10506"/>
        <dbReference type="ChEBI" id="CHEBI:15378"/>
        <dbReference type="ChEBI" id="CHEBI:17544"/>
        <dbReference type="ChEBI" id="CHEBI:30616"/>
        <dbReference type="ChEBI" id="CHEBI:43474"/>
        <dbReference type="ChEBI" id="CHEBI:83144"/>
        <dbReference type="ChEBI" id="CHEBI:83145"/>
        <dbReference type="ChEBI" id="CHEBI:456216"/>
        <dbReference type="EC" id="6.3.4.14"/>
    </reaction>
</comment>
<dbReference type="InterPro" id="IPR051602">
    <property type="entry name" value="ACC_Biotin_Carboxylase"/>
</dbReference>
<sequence length="468" mass="51862">MFKRILIANRGEIAVRVIRACQEMGIETVAVYSDADKNAMHVQLADLTYNIGPADASQSYLNMDALLEAAKATKAEAVHPGYGFLSESSEFAEKVTNAGLTWIGPLAETIRQVGDKDIARAAMLPSGIPMAKGSDPLTSESHAIEAAKEVGYPVILKPVAGGGGKGMFVAYSEEDLKNILQIVNLQSIKFYFEHYIEHSRHIEVQIVADNYGTVIHLGERECSLQRRNQKLLEESPSIGLSPEMREEIGALAIKAAKSIHYTNIGTVEFLFDLSNNQFYFMEINPRIQVEHAITEEVTGVDLVRTQIHIAFGEPLTLSQKDIEFHGHAIECRINAEDPDNNFLPSPGKIEFYHEPGGPRIRVDSGISAGLSIEPDYDSLMAKVVVHGRTRGDAIKIMQRALNEFKVEGVKTTISLHKRILEDTSFCTGDIDTQFIKKRLPAYEQTPPKRKLKDKMDLAALINSSMYYA</sequence>
<evidence type="ECO:0000256" key="2">
    <source>
        <dbReference type="ARBA" id="ARBA00013263"/>
    </source>
</evidence>
<feature type="domain" description="ATP-grasp" evidence="9">
    <location>
        <begin position="120"/>
        <end position="311"/>
    </location>
</feature>
<evidence type="ECO:0000313" key="12">
    <source>
        <dbReference type="Proteomes" id="UP000199662"/>
    </source>
</evidence>
<evidence type="ECO:0000313" key="11">
    <source>
        <dbReference type="EMBL" id="SEJ87285.1"/>
    </source>
</evidence>
<name>A0A1H7CND4_9FIRM</name>
<dbReference type="Pfam" id="PF02786">
    <property type="entry name" value="CPSase_L_D2"/>
    <property type="match status" value="1"/>
</dbReference>
<dbReference type="SUPFAM" id="SSF52440">
    <property type="entry name" value="PreATP-grasp domain"/>
    <property type="match status" value="1"/>
</dbReference>
<dbReference type="InterPro" id="IPR011761">
    <property type="entry name" value="ATP-grasp"/>
</dbReference>
<accession>A0A1H7CND4</accession>
<dbReference type="Pfam" id="PF02785">
    <property type="entry name" value="Biotin_carb_C"/>
    <property type="match status" value="1"/>
</dbReference>
<evidence type="ECO:0000256" key="8">
    <source>
        <dbReference type="PROSITE-ProRule" id="PRU00409"/>
    </source>
</evidence>
<feature type="domain" description="Biotin carboxylation" evidence="10">
    <location>
        <begin position="1"/>
        <end position="440"/>
    </location>
</feature>
<evidence type="ECO:0000256" key="1">
    <source>
        <dbReference type="ARBA" id="ARBA00003761"/>
    </source>
</evidence>
<gene>
    <name evidence="11" type="ORF">SAMN05660742_1215</name>
</gene>
<keyword evidence="12" id="KW-1185">Reference proteome</keyword>
<proteinExistence type="predicted"/>
<evidence type="ECO:0000256" key="4">
    <source>
        <dbReference type="ARBA" id="ARBA00022741"/>
    </source>
</evidence>
<comment type="function">
    <text evidence="1">This protein is a component of the acetyl coenzyme A carboxylase complex; first, biotin carboxylase catalyzes the carboxylation of the carrier protein and then the transcarboxylase transfers the carboxyl group to form malonyl-CoA.</text>
</comment>
<dbReference type="PROSITE" id="PS00867">
    <property type="entry name" value="CPSASE_2"/>
    <property type="match status" value="1"/>
</dbReference>
<dbReference type="Proteomes" id="UP000199662">
    <property type="component" value="Unassembled WGS sequence"/>
</dbReference>
<keyword evidence="3" id="KW-0436">Ligase</keyword>
<dbReference type="InterPro" id="IPR016185">
    <property type="entry name" value="PreATP-grasp_dom_sf"/>
</dbReference>
<protein>
    <recommendedName>
        <fullName evidence="2">biotin carboxylase</fullName>
        <ecNumber evidence="2">6.3.4.14</ecNumber>
    </recommendedName>
</protein>
<dbReference type="GO" id="GO:0005524">
    <property type="term" value="F:ATP binding"/>
    <property type="evidence" value="ECO:0007669"/>
    <property type="project" value="UniProtKB-UniRule"/>
</dbReference>
<dbReference type="AlphaFoldDB" id="A0A1H7CND4"/>
<dbReference type="SMART" id="SM00878">
    <property type="entry name" value="Biotin_carb_C"/>
    <property type="match status" value="1"/>
</dbReference>
<organism evidence="11 12">
    <name type="scientific">Propionispira arboris</name>
    <dbReference type="NCBI Taxonomy" id="84035"/>
    <lineage>
        <taxon>Bacteria</taxon>
        <taxon>Bacillati</taxon>
        <taxon>Bacillota</taxon>
        <taxon>Negativicutes</taxon>
        <taxon>Selenomonadales</taxon>
        <taxon>Selenomonadaceae</taxon>
        <taxon>Propionispira</taxon>
    </lineage>
</organism>
<dbReference type="NCBIfam" id="NF006367">
    <property type="entry name" value="PRK08591.1"/>
    <property type="match status" value="1"/>
</dbReference>